<name>A0A6C2UPA5_9BACT</name>
<dbReference type="InterPro" id="IPR023614">
    <property type="entry name" value="Porin_dom_sf"/>
</dbReference>
<protein>
    <recommendedName>
        <fullName evidence="3">Porin domain-containing protein</fullName>
    </recommendedName>
</protein>
<gene>
    <name evidence="1" type="ORF">SCARR_03850</name>
</gene>
<evidence type="ECO:0000313" key="2">
    <source>
        <dbReference type="Proteomes" id="UP000346198"/>
    </source>
</evidence>
<sequence length="367" mass="40060">MIVMKNIALSLVLCATTGLNGAGANEAIELRRKDLLHKDDGVEQMKSDISGLAQKGLDSLEWGLLIEAEGSYAESGGGNDSDLTLATVEFVLDAAVNDWIHGHLGLLWEEDDTESDNLDEAYIEIGGSKDYPYYFVAGRFYLPFGNFESAFISDPLTLELAEIRQSSAMAGIGNEWIELNAGAFKGDVDKDEEEDDNISDFYASVTYTPSEYFQCGAYWLSDLMETDSQSDFGDDVAQLDGYDKQGGAGAFANVFIGPFMFNAEYASALDSYDVAGGSYLPMAFNLEASMQFAEKWRTGLTFQGSDDLYAAHEDDVFGDKYPGRAYGAVVSYGLHENVTVSAEYLHLEDLDDGEDGDLVTLQLALEI</sequence>
<keyword evidence="2" id="KW-1185">Reference proteome</keyword>
<evidence type="ECO:0000313" key="1">
    <source>
        <dbReference type="EMBL" id="VGO21773.1"/>
    </source>
</evidence>
<proteinExistence type="predicted"/>
<dbReference type="Proteomes" id="UP000346198">
    <property type="component" value="Unassembled WGS sequence"/>
</dbReference>
<dbReference type="RefSeq" id="WP_136063210.1">
    <property type="nucleotide sequence ID" value="NZ_CAAHFH010000002.1"/>
</dbReference>
<evidence type="ECO:0008006" key="3">
    <source>
        <dbReference type="Google" id="ProtNLM"/>
    </source>
</evidence>
<dbReference type="AlphaFoldDB" id="A0A6C2UPA5"/>
<dbReference type="EMBL" id="CAAHFH010000002">
    <property type="protein sequence ID" value="VGO21773.1"/>
    <property type="molecule type" value="Genomic_DNA"/>
</dbReference>
<accession>A0A6C2UPA5</accession>
<organism evidence="1 2">
    <name type="scientific">Pontiella sulfatireligans</name>
    <dbReference type="NCBI Taxonomy" id="2750658"/>
    <lineage>
        <taxon>Bacteria</taxon>
        <taxon>Pseudomonadati</taxon>
        <taxon>Kiritimatiellota</taxon>
        <taxon>Kiritimatiellia</taxon>
        <taxon>Kiritimatiellales</taxon>
        <taxon>Pontiellaceae</taxon>
        <taxon>Pontiella</taxon>
    </lineage>
</organism>
<reference evidence="1 2" key="1">
    <citation type="submission" date="2019-04" db="EMBL/GenBank/DDBJ databases">
        <authorList>
            <person name="Van Vliet M D."/>
        </authorList>
    </citation>
    <scope>NUCLEOTIDE SEQUENCE [LARGE SCALE GENOMIC DNA]</scope>
    <source>
        <strain evidence="1 2">F21</strain>
    </source>
</reference>
<dbReference type="NCBIfam" id="NF033652">
    <property type="entry name" value="LbtU_sider_porin"/>
    <property type="match status" value="1"/>
</dbReference>
<dbReference type="Gene3D" id="2.40.160.10">
    <property type="entry name" value="Porin"/>
    <property type="match status" value="1"/>
</dbReference>
<dbReference type="SUPFAM" id="SSF56935">
    <property type="entry name" value="Porins"/>
    <property type="match status" value="1"/>
</dbReference>